<keyword evidence="1" id="KW-1133">Transmembrane helix</keyword>
<keyword evidence="3" id="KW-1185">Reference proteome</keyword>
<gene>
    <name evidence="2" type="ORF">BS47DRAFT_1349376</name>
</gene>
<reference evidence="2" key="1">
    <citation type="journal article" date="2020" name="Nat. Commun.">
        <title>Large-scale genome sequencing of mycorrhizal fungi provides insights into the early evolution of symbiotic traits.</title>
        <authorList>
            <person name="Miyauchi S."/>
            <person name="Kiss E."/>
            <person name="Kuo A."/>
            <person name="Drula E."/>
            <person name="Kohler A."/>
            <person name="Sanchez-Garcia M."/>
            <person name="Morin E."/>
            <person name="Andreopoulos B."/>
            <person name="Barry K.W."/>
            <person name="Bonito G."/>
            <person name="Buee M."/>
            <person name="Carver A."/>
            <person name="Chen C."/>
            <person name="Cichocki N."/>
            <person name="Clum A."/>
            <person name="Culley D."/>
            <person name="Crous P.W."/>
            <person name="Fauchery L."/>
            <person name="Girlanda M."/>
            <person name="Hayes R.D."/>
            <person name="Keri Z."/>
            <person name="LaButti K."/>
            <person name="Lipzen A."/>
            <person name="Lombard V."/>
            <person name="Magnuson J."/>
            <person name="Maillard F."/>
            <person name="Murat C."/>
            <person name="Nolan M."/>
            <person name="Ohm R.A."/>
            <person name="Pangilinan J."/>
            <person name="Pereira M.F."/>
            <person name="Perotto S."/>
            <person name="Peter M."/>
            <person name="Pfister S."/>
            <person name="Riley R."/>
            <person name="Sitrit Y."/>
            <person name="Stielow J.B."/>
            <person name="Szollosi G."/>
            <person name="Zifcakova L."/>
            <person name="Stursova M."/>
            <person name="Spatafora J.W."/>
            <person name="Tedersoo L."/>
            <person name="Vaario L.M."/>
            <person name="Yamada A."/>
            <person name="Yan M."/>
            <person name="Wang P."/>
            <person name="Xu J."/>
            <person name="Bruns T."/>
            <person name="Baldrian P."/>
            <person name="Vilgalys R."/>
            <person name="Dunand C."/>
            <person name="Henrissat B."/>
            <person name="Grigoriev I.V."/>
            <person name="Hibbett D."/>
            <person name="Nagy L.G."/>
            <person name="Martin F.M."/>
        </authorList>
    </citation>
    <scope>NUCLEOTIDE SEQUENCE</scope>
    <source>
        <strain evidence="2">UP504</strain>
    </source>
</reference>
<comment type="caution">
    <text evidence="2">The sequence shown here is derived from an EMBL/GenBank/DDBJ whole genome shotgun (WGS) entry which is preliminary data.</text>
</comment>
<proteinExistence type="predicted"/>
<feature type="transmembrane region" description="Helical" evidence="1">
    <location>
        <begin position="279"/>
        <end position="299"/>
    </location>
</feature>
<sequence length="317" mass="34957">MAICLIAANADVSGIGVRTSVYVQALLFLASTLLHTNLDAHEVDNILSRLVQEGLASLLTGLAILVSAIVQARTVGLTVYHALVILNMSWITIVIAIVPYSVSLALILPHINMASAKEQLDRMFLVHVAHFSLTAIFGLWVFYDLKSFDTTPRNCTSSMVFYFGRYFHVFDVPFQRLWKGIYFLAIIPILNAAILTIALSPILFLSAFIMRMYEAAQGRMKTPCPTPVPSLLPPSHKPPIAQQIGILLAASIVTTLLIVSTEKTIKANSVAPGENQWTLGQTFALLLTIPRVLEVVIVGRLRIRRLFRKPIIDITLV</sequence>
<dbReference type="OrthoDB" id="3351993at2759"/>
<keyword evidence="1" id="KW-0472">Membrane</keyword>
<evidence type="ECO:0000313" key="3">
    <source>
        <dbReference type="Proteomes" id="UP000886523"/>
    </source>
</evidence>
<accession>A0A9P6DSB6</accession>
<dbReference type="AlphaFoldDB" id="A0A9P6DSB6"/>
<feature type="transmembrane region" description="Helical" evidence="1">
    <location>
        <begin position="181"/>
        <end position="210"/>
    </location>
</feature>
<feature type="transmembrane region" description="Helical" evidence="1">
    <location>
        <begin position="240"/>
        <end position="259"/>
    </location>
</feature>
<feature type="transmembrane region" description="Helical" evidence="1">
    <location>
        <begin position="123"/>
        <end position="143"/>
    </location>
</feature>
<dbReference type="Proteomes" id="UP000886523">
    <property type="component" value="Unassembled WGS sequence"/>
</dbReference>
<feature type="transmembrane region" description="Helical" evidence="1">
    <location>
        <begin position="50"/>
        <end position="70"/>
    </location>
</feature>
<feature type="transmembrane region" description="Helical" evidence="1">
    <location>
        <begin position="90"/>
        <end position="111"/>
    </location>
</feature>
<name>A0A9P6DSB6_9AGAM</name>
<protein>
    <submittedName>
        <fullName evidence="2">Uncharacterized protein</fullName>
    </submittedName>
</protein>
<organism evidence="2 3">
    <name type="scientific">Hydnum rufescens UP504</name>
    <dbReference type="NCBI Taxonomy" id="1448309"/>
    <lineage>
        <taxon>Eukaryota</taxon>
        <taxon>Fungi</taxon>
        <taxon>Dikarya</taxon>
        <taxon>Basidiomycota</taxon>
        <taxon>Agaricomycotina</taxon>
        <taxon>Agaricomycetes</taxon>
        <taxon>Cantharellales</taxon>
        <taxon>Hydnaceae</taxon>
        <taxon>Hydnum</taxon>
    </lineage>
</organism>
<evidence type="ECO:0000256" key="1">
    <source>
        <dbReference type="SAM" id="Phobius"/>
    </source>
</evidence>
<feature type="transmembrane region" description="Helical" evidence="1">
    <location>
        <begin position="21"/>
        <end position="38"/>
    </location>
</feature>
<dbReference type="EMBL" id="MU129037">
    <property type="protein sequence ID" value="KAF9509364.1"/>
    <property type="molecule type" value="Genomic_DNA"/>
</dbReference>
<evidence type="ECO:0000313" key="2">
    <source>
        <dbReference type="EMBL" id="KAF9509364.1"/>
    </source>
</evidence>
<keyword evidence="1" id="KW-0812">Transmembrane</keyword>